<comment type="catalytic activity">
    <reaction evidence="1">
        <text>ATP + protein L-histidine = ADP + protein N-phospho-L-histidine.</text>
        <dbReference type="EC" id="2.7.13.3"/>
    </reaction>
</comment>
<dbReference type="PRINTS" id="PR00344">
    <property type="entry name" value="BCTRLSENSOR"/>
</dbReference>
<keyword evidence="5 8" id="KW-0418">Kinase</keyword>
<reference evidence="8 9" key="1">
    <citation type="submission" date="2023-06" db="EMBL/GenBank/DDBJ databases">
        <authorList>
            <person name="Oyuntsetseg B."/>
            <person name="Kim S.B."/>
        </authorList>
    </citation>
    <scope>NUCLEOTIDE SEQUENCE [LARGE SCALE GENOMIC DNA]</scope>
    <source>
        <strain evidence="8 9">2-2</strain>
    </source>
</reference>
<dbReference type="EC" id="2.7.13.3" evidence="2"/>
<dbReference type="InterPro" id="IPR036890">
    <property type="entry name" value="HATPase_C_sf"/>
</dbReference>
<keyword evidence="9" id="KW-1185">Reference proteome</keyword>
<gene>
    <name evidence="8" type="ORF">QP939_11505</name>
</gene>
<dbReference type="InterPro" id="IPR050980">
    <property type="entry name" value="2C_sensor_his_kinase"/>
</dbReference>
<dbReference type="CDD" id="cd00075">
    <property type="entry name" value="HATPase"/>
    <property type="match status" value="1"/>
</dbReference>
<dbReference type="SMART" id="SM00387">
    <property type="entry name" value="HATPase_c"/>
    <property type="match status" value="1"/>
</dbReference>
<feature type="domain" description="Histidine kinase" evidence="7">
    <location>
        <begin position="1"/>
        <end position="197"/>
    </location>
</feature>
<dbReference type="GO" id="GO:0016301">
    <property type="term" value="F:kinase activity"/>
    <property type="evidence" value="ECO:0007669"/>
    <property type="project" value="UniProtKB-KW"/>
</dbReference>
<dbReference type="InterPro" id="IPR004358">
    <property type="entry name" value="Sig_transdc_His_kin-like_C"/>
</dbReference>
<proteinExistence type="predicted"/>
<dbReference type="Gene3D" id="3.30.565.10">
    <property type="entry name" value="Histidine kinase-like ATPase, C-terminal domain"/>
    <property type="match status" value="1"/>
</dbReference>
<evidence type="ECO:0000313" key="8">
    <source>
        <dbReference type="EMBL" id="WIV59201.1"/>
    </source>
</evidence>
<keyword evidence="6" id="KW-0902">Two-component regulatory system</keyword>
<evidence type="ECO:0000256" key="1">
    <source>
        <dbReference type="ARBA" id="ARBA00000085"/>
    </source>
</evidence>
<dbReference type="PANTHER" id="PTHR44936:SF9">
    <property type="entry name" value="SENSOR PROTEIN CREC"/>
    <property type="match status" value="1"/>
</dbReference>
<evidence type="ECO:0000313" key="9">
    <source>
        <dbReference type="Proteomes" id="UP001227101"/>
    </source>
</evidence>
<evidence type="ECO:0000259" key="7">
    <source>
        <dbReference type="PROSITE" id="PS50109"/>
    </source>
</evidence>
<dbReference type="RefSeq" id="WP_285456693.1">
    <property type="nucleotide sequence ID" value="NZ_CP127173.1"/>
</dbReference>
<evidence type="ECO:0000256" key="3">
    <source>
        <dbReference type="ARBA" id="ARBA00022553"/>
    </source>
</evidence>
<keyword evidence="4" id="KW-0808">Transferase</keyword>
<dbReference type="Proteomes" id="UP001227101">
    <property type="component" value="Chromosome"/>
</dbReference>
<evidence type="ECO:0000256" key="4">
    <source>
        <dbReference type="ARBA" id="ARBA00022679"/>
    </source>
</evidence>
<evidence type="ECO:0000256" key="2">
    <source>
        <dbReference type="ARBA" id="ARBA00012438"/>
    </source>
</evidence>
<protein>
    <recommendedName>
        <fullName evidence="2">histidine kinase</fullName>
        <ecNumber evidence="2">2.7.13.3</ecNumber>
    </recommendedName>
</protein>
<evidence type="ECO:0000256" key="6">
    <source>
        <dbReference type="ARBA" id="ARBA00023012"/>
    </source>
</evidence>
<dbReference type="PANTHER" id="PTHR44936">
    <property type="entry name" value="SENSOR PROTEIN CREC"/>
    <property type="match status" value="1"/>
</dbReference>
<dbReference type="Pfam" id="PF02518">
    <property type="entry name" value="HATPase_c"/>
    <property type="match status" value="1"/>
</dbReference>
<dbReference type="InterPro" id="IPR003594">
    <property type="entry name" value="HATPase_dom"/>
</dbReference>
<dbReference type="EMBL" id="CP127173">
    <property type="protein sequence ID" value="WIV59201.1"/>
    <property type="molecule type" value="Genomic_DNA"/>
</dbReference>
<dbReference type="SUPFAM" id="SSF55874">
    <property type="entry name" value="ATPase domain of HSP90 chaperone/DNA topoisomerase II/histidine kinase"/>
    <property type="match status" value="1"/>
</dbReference>
<accession>A0ABY8XUP4</accession>
<keyword evidence="3" id="KW-0597">Phosphoprotein</keyword>
<dbReference type="InterPro" id="IPR005467">
    <property type="entry name" value="His_kinase_dom"/>
</dbReference>
<name>A0ABY8XUP4_9PSEU</name>
<dbReference type="PROSITE" id="PS50109">
    <property type="entry name" value="HIS_KIN"/>
    <property type="match status" value="1"/>
</dbReference>
<organism evidence="8 9">
    <name type="scientific">Amycolatopsis nalaikhensis</name>
    <dbReference type="NCBI Taxonomy" id="715472"/>
    <lineage>
        <taxon>Bacteria</taxon>
        <taxon>Bacillati</taxon>
        <taxon>Actinomycetota</taxon>
        <taxon>Actinomycetes</taxon>
        <taxon>Pseudonocardiales</taxon>
        <taxon>Pseudonocardiaceae</taxon>
        <taxon>Amycolatopsis</taxon>
    </lineage>
</organism>
<sequence>MIHAEANPQRQLSVEDRSRLLADLDTQTTELTTLFGELVDLSTGERPSEAAERLALADVVGSAVERARSRWPKVSFDAELTAADVVARPIAVERAVLNVLDNAAKWSPSGGTVRVSMSVASGSVRVRVDDEGPGIPDADVPHVFERFYRADAARALPGSGLGLAIVEQVLAQHAGRAEAGRAETGGARFDLVLPLAAS</sequence>
<evidence type="ECO:0000256" key="5">
    <source>
        <dbReference type="ARBA" id="ARBA00022777"/>
    </source>
</evidence>